<dbReference type="OrthoDB" id="3066311at2759"/>
<organism evidence="2 3">
    <name type="scientific">Lentinula aciculospora</name>
    <dbReference type="NCBI Taxonomy" id="153920"/>
    <lineage>
        <taxon>Eukaryota</taxon>
        <taxon>Fungi</taxon>
        <taxon>Dikarya</taxon>
        <taxon>Basidiomycota</taxon>
        <taxon>Agaricomycotina</taxon>
        <taxon>Agaricomycetes</taxon>
        <taxon>Agaricomycetidae</taxon>
        <taxon>Agaricales</taxon>
        <taxon>Marasmiineae</taxon>
        <taxon>Omphalotaceae</taxon>
        <taxon>Lentinula</taxon>
    </lineage>
</organism>
<feature type="region of interest" description="Disordered" evidence="1">
    <location>
        <begin position="118"/>
        <end position="278"/>
    </location>
</feature>
<feature type="compositionally biased region" description="Low complexity" evidence="1">
    <location>
        <begin position="147"/>
        <end position="164"/>
    </location>
</feature>
<evidence type="ECO:0000313" key="2">
    <source>
        <dbReference type="EMBL" id="KAJ4488236.1"/>
    </source>
</evidence>
<sequence length="424" mass="46563">MSVLTMPNVFVIPPEEDNNPPFCCFDATYPRERYIPTEEDLEVPGSALEIISQQLSNNSPIFHRGSHINRVVMPRRSDGRSIEEVLAGEEEYQDLDITIRGGNPPGDDSEIVEVIKVRRHTQDEREKKPLVSEPVAKSSKSLKARASRAFSSLRSLSRSASRSRIPSQDLPSDTESSRAPSPAPSRRGSMIFSSLFSHSPSLKSRSSFDSFNETPPSPVLAESPSEPLNIQLHTPSSAEMQGFVPYSDADEDGDAEDEMQATPRASRHPPTIRPSSSMSIPKINRRRFSVLNLFSASKDLERSHAGPSIVTSPSISTLQSLSRDSLNPLRTDSTESSSSSGPTTPVDEAFPEPLPSHPSISMLKRLPSFSKTPRKKEAIVIVTEPVVSNTTIAMDVAGEHDLSVGEIRLDSLHFDDLSFDASRF</sequence>
<dbReference type="AlphaFoldDB" id="A0A9W9ASI8"/>
<accession>A0A9W9ASI8</accession>
<feature type="compositionally biased region" description="Low complexity" evidence="1">
    <location>
        <begin position="177"/>
        <end position="208"/>
    </location>
</feature>
<feature type="compositionally biased region" description="Basic and acidic residues" evidence="1">
    <location>
        <begin position="118"/>
        <end position="130"/>
    </location>
</feature>
<keyword evidence="3" id="KW-1185">Reference proteome</keyword>
<name>A0A9W9ASI8_9AGAR</name>
<feature type="compositionally biased region" description="Low complexity" evidence="1">
    <location>
        <begin position="334"/>
        <end position="344"/>
    </location>
</feature>
<evidence type="ECO:0000313" key="3">
    <source>
        <dbReference type="Proteomes" id="UP001150266"/>
    </source>
</evidence>
<reference evidence="2" key="1">
    <citation type="submission" date="2022-08" db="EMBL/GenBank/DDBJ databases">
        <title>A Global Phylogenomic Analysis of the Shiitake Genus Lentinula.</title>
        <authorList>
            <consortium name="DOE Joint Genome Institute"/>
            <person name="Sierra-Patev S."/>
            <person name="Min B."/>
            <person name="Naranjo-Ortiz M."/>
            <person name="Looney B."/>
            <person name="Konkel Z."/>
            <person name="Slot J.C."/>
            <person name="Sakamoto Y."/>
            <person name="Steenwyk J.L."/>
            <person name="Rokas A."/>
            <person name="Carro J."/>
            <person name="Camarero S."/>
            <person name="Ferreira P."/>
            <person name="Molpeceres G."/>
            <person name="Ruiz-Duenas F.J."/>
            <person name="Serrano A."/>
            <person name="Henrissat B."/>
            <person name="Drula E."/>
            <person name="Hughes K.W."/>
            <person name="Mata J.L."/>
            <person name="Ishikawa N.K."/>
            <person name="Vargas-Isla R."/>
            <person name="Ushijima S."/>
            <person name="Smith C.A."/>
            <person name="Ahrendt S."/>
            <person name="Andreopoulos W."/>
            <person name="He G."/>
            <person name="Labutti K."/>
            <person name="Lipzen A."/>
            <person name="Ng V."/>
            <person name="Riley R."/>
            <person name="Sandor L."/>
            <person name="Barry K."/>
            <person name="Martinez A.T."/>
            <person name="Xiao Y."/>
            <person name="Gibbons J.G."/>
            <person name="Terashima K."/>
            <person name="Grigoriev I.V."/>
            <person name="Hibbett D.S."/>
        </authorList>
    </citation>
    <scope>NUCLEOTIDE SEQUENCE</scope>
    <source>
        <strain evidence="2">JLM2183</strain>
    </source>
</reference>
<comment type="caution">
    <text evidence="2">The sequence shown here is derived from an EMBL/GenBank/DDBJ whole genome shotgun (WGS) entry which is preliminary data.</text>
</comment>
<feature type="region of interest" description="Disordered" evidence="1">
    <location>
        <begin position="301"/>
        <end position="367"/>
    </location>
</feature>
<dbReference type="Proteomes" id="UP001150266">
    <property type="component" value="Unassembled WGS sequence"/>
</dbReference>
<dbReference type="EMBL" id="JAOTPV010000002">
    <property type="protein sequence ID" value="KAJ4488236.1"/>
    <property type="molecule type" value="Genomic_DNA"/>
</dbReference>
<feature type="compositionally biased region" description="Polar residues" evidence="1">
    <location>
        <begin position="165"/>
        <end position="174"/>
    </location>
</feature>
<feature type="compositionally biased region" description="Polar residues" evidence="1">
    <location>
        <begin position="226"/>
        <end position="239"/>
    </location>
</feature>
<feature type="compositionally biased region" description="Polar residues" evidence="1">
    <location>
        <begin position="309"/>
        <end position="330"/>
    </location>
</feature>
<gene>
    <name evidence="2" type="ORF">J3R30DRAFT_3695984</name>
</gene>
<feature type="compositionally biased region" description="Acidic residues" evidence="1">
    <location>
        <begin position="248"/>
        <end position="259"/>
    </location>
</feature>
<evidence type="ECO:0000256" key="1">
    <source>
        <dbReference type="SAM" id="MobiDB-lite"/>
    </source>
</evidence>
<proteinExistence type="predicted"/>
<protein>
    <submittedName>
        <fullName evidence="2">Uncharacterized protein</fullName>
    </submittedName>
</protein>